<keyword evidence="3" id="KW-0863">Zinc-finger</keyword>
<dbReference type="SMART" id="SM00045">
    <property type="entry name" value="DAGKa"/>
    <property type="match status" value="1"/>
</dbReference>
<dbReference type="InterPro" id="IPR016064">
    <property type="entry name" value="NAD/diacylglycerol_kinase_sf"/>
</dbReference>
<dbReference type="SUPFAM" id="SSF111331">
    <property type="entry name" value="NAD kinase/diacylglycerol kinase-like"/>
    <property type="match status" value="1"/>
</dbReference>
<keyword evidence="4" id="KW-0418">Kinase</keyword>
<dbReference type="GO" id="GO:0007200">
    <property type="term" value="P:phospholipase C-activating G protein-coupled receptor signaling pathway"/>
    <property type="evidence" value="ECO:0007669"/>
    <property type="project" value="InterPro"/>
</dbReference>
<dbReference type="InterPro" id="IPR037607">
    <property type="entry name" value="DGK"/>
</dbReference>
<evidence type="ECO:0000256" key="2">
    <source>
        <dbReference type="ARBA" id="ARBA00022741"/>
    </source>
</evidence>
<organism evidence="8 9">
    <name type="scientific">Rotaria socialis</name>
    <dbReference type="NCBI Taxonomy" id="392032"/>
    <lineage>
        <taxon>Eukaryota</taxon>
        <taxon>Metazoa</taxon>
        <taxon>Spiralia</taxon>
        <taxon>Gnathifera</taxon>
        <taxon>Rotifera</taxon>
        <taxon>Eurotatoria</taxon>
        <taxon>Bdelloidea</taxon>
        <taxon>Philodinida</taxon>
        <taxon>Philodinidae</taxon>
        <taxon>Rotaria</taxon>
    </lineage>
</organism>
<protein>
    <recommendedName>
        <fullName evidence="7">Diacylglycerol kinase accessory domain-containing protein</fullName>
    </recommendedName>
</protein>
<reference evidence="8" key="1">
    <citation type="submission" date="2021-02" db="EMBL/GenBank/DDBJ databases">
        <authorList>
            <person name="Nowell W R."/>
        </authorList>
    </citation>
    <scope>NUCLEOTIDE SEQUENCE</scope>
</reference>
<dbReference type="Pfam" id="PF00609">
    <property type="entry name" value="DAGK_acc"/>
    <property type="match status" value="1"/>
</dbReference>
<accession>A0A820VJM0</accession>
<dbReference type="Proteomes" id="UP000663838">
    <property type="component" value="Unassembled WGS sequence"/>
</dbReference>
<keyword evidence="5" id="KW-0067">ATP-binding</keyword>
<dbReference type="EMBL" id="CAJOBS010000123">
    <property type="protein sequence ID" value="CAF4501725.1"/>
    <property type="molecule type" value="Genomic_DNA"/>
</dbReference>
<evidence type="ECO:0000259" key="7">
    <source>
        <dbReference type="SMART" id="SM00045"/>
    </source>
</evidence>
<comment type="caution">
    <text evidence="8">The sequence shown here is derived from an EMBL/GenBank/DDBJ whole genome shotgun (WGS) entry which is preliminary data.</text>
</comment>
<keyword evidence="1" id="KW-0808">Transferase</keyword>
<keyword evidence="3" id="KW-0479">Metal-binding</keyword>
<keyword evidence="3" id="KW-0862">Zinc</keyword>
<dbReference type="Gene3D" id="2.60.200.40">
    <property type="match status" value="1"/>
</dbReference>
<dbReference type="GO" id="GO:0016020">
    <property type="term" value="C:membrane"/>
    <property type="evidence" value="ECO:0007669"/>
    <property type="project" value="UniProtKB-SubCell"/>
</dbReference>
<dbReference type="InterPro" id="IPR000756">
    <property type="entry name" value="Diacylglycerol_kin_accessory"/>
</dbReference>
<evidence type="ECO:0000256" key="5">
    <source>
        <dbReference type="ARBA" id="ARBA00022840"/>
    </source>
</evidence>
<dbReference type="GO" id="GO:0005524">
    <property type="term" value="F:ATP binding"/>
    <property type="evidence" value="ECO:0007669"/>
    <property type="project" value="UniProtKB-KW"/>
</dbReference>
<dbReference type="GO" id="GO:0008270">
    <property type="term" value="F:zinc ion binding"/>
    <property type="evidence" value="ECO:0007669"/>
    <property type="project" value="UniProtKB-KW"/>
</dbReference>
<evidence type="ECO:0000256" key="3">
    <source>
        <dbReference type="ARBA" id="ARBA00022771"/>
    </source>
</evidence>
<dbReference type="GO" id="GO:0004143">
    <property type="term" value="F:ATP-dependent diacylglycerol kinase activity"/>
    <property type="evidence" value="ECO:0007669"/>
    <property type="project" value="InterPro"/>
</dbReference>
<dbReference type="PANTHER" id="PTHR11255:SF54">
    <property type="entry name" value="DIACYLGLYCEROL KINASE THETA"/>
    <property type="match status" value="1"/>
</dbReference>
<evidence type="ECO:0000256" key="1">
    <source>
        <dbReference type="ARBA" id="ARBA00022679"/>
    </source>
</evidence>
<proteinExistence type="predicted"/>
<evidence type="ECO:0000313" key="8">
    <source>
        <dbReference type="EMBL" id="CAF4501725.1"/>
    </source>
</evidence>
<name>A0A820VJM0_9BILA</name>
<evidence type="ECO:0000256" key="6">
    <source>
        <dbReference type="SAM" id="MobiDB-lite"/>
    </source>
</evidence>
<evidence type="ECO:0000313" key="9">
    <source>
        <dbReference type="Proteomes" id="UP000663838"/>
    </source>
</evidence>
<keyword evidence="2" id="KW-0547">Nucleotide-binding</keyword>
<feature type="region of interest" description="Disordered" evidence="6">
    <location>
        <begin position="243"/>
        <end position="266"/>
    </location>
</feature>
<sequence length="266" mass="30072">MTGGGNFPSRFIRPDYMLNLLYTTEKMYGLDVMKNAVYDIVQSRGCGRAVSAQNTIRFSNLADNAVINYALGGIGMSTMFSNGEKMVQMIEEQDSMLRKTDKQSNVNEHFLEGIDYSFMVDEKQHLARSLGFDDRQEKPDRIFSNWASGANLWGHEKDDKFNRPTHYDGMLEVVGVTGIVHLGQIQSGIRSGVRLAQGGHVHIRMNNDYPVPVQVDGEPWLQPPCDITIIRSALKATMLRKRKSKIKRRNTEPTVYFPDGDEDSKC</sequence>
<gene>
    <name evidence="8" type="ORF">TOA249_LOCUS3496</name>
</gene>
<evidence type="ECO:0000256" key="4">
    <source>
        <dbReference type="ARBA" id="ARBA00022777"/>
    </source>
</evidence>
<dbReference type="AlphaFoldDB" id="A0A820VJM0"/>
<feature type="domain" description="Diacylglycerol kinase accessory" evidence="7">
    <location>
        <begin position="105"/>
        <end position="219"/>
    </location>
</feature>
<dbReference type="PANTHER" id="PTHR11255">
    <property type="entry name" value="DIACYLGLYCEROL KINASE"/>
    <property type="match status" value="1"/>
</dbReference>